<protein>
    <recommendedName>
        <fullName evidence="3">Reverse transcriptase</fullName>
    </recommendedName>
</protein>
<dbReference type="PANTHER" id="PTHR46238">
    <property type="entry name" value="REVERSE TRANSCRIPTASE DOMAIN-CONTAINING PROTEIN"/>
    <property type="match status" value="1"/>
</dbReference>
<name>A0AAV9LXU5_9SOLN</name>
<dbReference type="AlphaFoldDB" id="A0AAV9LXU5"/>
<dbReference type="Proteomes" id="UP001311915">
    <property type="component" value="Unassembled WGS sequence"/>
</dbReference>
<organism evidence="1 2">
    <name type="scientific">Solanum pinnatisectum</name>
    <name type="common">tansyleaf nightshade</name>
    <dbReference type="NCBI Taxonomy" id="50273"/>
    <lineage>
        <taxon>Eukaryota</taxon>
        <taxon>Viridiplantae</taxon>
        <taxon>Streptophyta</taxon>
        <taxon>Embryophyta</taxon>
        <taxon>Tracheophyta</taxon>
        <taxon>Spermatophyta</taxon>
        <taxon>Magnoliopsida</taxon>
        <taxon>eudicotyledons</taxon>
        <taxon>Gunneridae</taxon>
        <taxon>Pentapetalae</taxon>
        <taxon>asterids</taxon>
        <taxon>lamiids</taxon>
        <taxon>Solanales</taxon>
        <taxon>Solanaceae</taxon>
        <taxon>Solanoideae</taxon>
        <taxon>Solaneae</taxon>
        <taxon>Solanum</taxon>
    </lineage>
</organism>
<dbReference type="PANTHER" id="PTHR46238:SF8">
    <property type="entry name" value="ENDONUCLEASE_EXONUCLEASE_PHOSPHATASE DOMAIN-CONTAINING PROTEIN"/>
    <property type="match status" value="1"/>
</dbReference>
<accession>A0AAV9LXU5</accession>
<comment type="caution">
    <text evidence="1">The sequence shown here is derived from an EMBL/GenBank/DDBJ whole genome shotgun (WGS) entry which is preliminary data.</text>
</comment>
<dbReference type="EMBL" id="JAWPEI010000004">
    <property type="protein sequence ID" value="KAK4729555.1"/>
    <property type="molecule type" value="Genomic_DNA"/>
</dbReference>
<proteinExistence type="predicted"/>
<reference evidence="1 2" key="1">
    <citation type="submission" date="2023-10" db="EMBL/GenBank/DDBJ databases">
        <title>Genome-Wide Identification Analysis in wild type Solanum Pinnatisectum Reveals Some Genes Defensing Phytophthora Infestans.</title>
        <authorList>
            <person name="Sun C."/>
        </authorList>
    </citation>
    <scope>NUCLEOTIDE SEQUENCE [LARGE SCALE GENOMIC DNA]</scope>
    <source>
        <strain evidence="1">LQN</strain>
        <tissue evidence="1">Leaf</tissue>
    </source>
</reference>
<gene>
    <name evidence="1" type="ORF">R3W88_022543</name>
</gene>
<evidence type="ECO:0000313" key="2">
    <source>
        <dbReference type="Proteomes" id="UP001311915"/>
    </source>
</evidence>
<keyword evidence="2" id="KW-1185">Reference proteome</keyword>
<evidence type="ECO:0008006" key="3">
    <source>
        <dbReference type="Google" id="ProtNLM"/>
    </source>
</evidence>
<evidence type="ECO:0000313" key="1">
    <source>
        <dbReference type="EMBL" id="KAK4729555.1"/>
    </source>
</evidence>
<sequence>MRFTNNIVLIDETCDEVNERPDVWKHTLESKGFRLSKTKTKYLECKFSDVTQVVNVEVKIDALVISKKKSFKYSWSIIQENGDIDDDVTDRIGAGWMKWKLTSGILCDKIRMYLQTLKKMRVAAMSVGMDV</sequence>